<reference evidence="7 8" key="1">
    <citation type="submission" date="2021-01" db="EMBL/GenBank/DDBJ databases">
        <title>Chryseolinea sp. Jin1 Genome sequencing and assembly.</title>
        <authorList>
            <person name="Kim I."/>
        </authorList>
    </citation>
    <scope>NUCLEOTIDE SEQUENCE [LARGE SCALE GENOMIC DNA]</scope>
    <source>
        <strain evidence="7 8">Jin1</strain>
    </source>
</reference>
<feature type="transmembrane region" description="Helical" evidence="6">
    <location>
        <begin position="77"/>
        <end position="102"/>
    </location>
</feature>
<feature type="transmembrane region" description="Helical" evidence="6">
    <location>
        <begin position="212"/>
        <end position="235"/>
    </location>
</feature>
<evidence type="ECO:0000256" key="4">
    <source>
        <dbReference type="ARBA" id="ARBA00022989"/>
    </source>
</evidence>
<feature type="transmembrane region" description="Helical" evidence="6">
    <location>
        <begin position="177"/>
        <end position="200"/>
    </location>
</feature>
<keyword evidence="3 6" id="KW-0812">Transmembrane</keyword>
<sequence length="292" mass="31668">MNWKLFIKIGLSALALFWVARQVDMALLVVWLEQVPVLFLVGSFLLYNVSKVAGAWRLHKFFHASGAHITTRENLLLYYKGMFYNLFLPGGIGGDGYKIVIISKALGISWRNVFKAVLWDRVSGAVALLFLSLLLVVLLPALDALPLVKLLVGVATVLVFPVFYGATRWLAPEYAALAGWGNGLALTIQSLQGVAALLLFAGMHVAPGEMGVYVAVFFVSSLATIAPVTLGGIGVRELVFVLAARYLSIEQNKAVAFSMLFFSVNAVSALAGAFVTVRFQKKETSDLPAREA</sequence>
<dbReference type="RefSeq" id="WP_202014548.1">
    <property type="nucleotide sequence ID" value="NZ_JAERRB010000012.1"/>
</dbReference>
<comment type="caution">
    <text evidence="7">The sequence shown here is derived from an EMBL/GenBank/DDBJ whole genome shotgun (WGS) entry which is preliminary data.</text>
</comment>
<organism evidence="7 8">
    <name type="scientific">Chryseolinea lacunae</name>
    <dbReference type="NCBI Taxonomy" id="2801331"/>
    <lineage>
        <taxon>Bacteria</taxon>
        <taxon>Pseudomonadati</taxon>
        <taxon>Bacteroidota</taxon>
        <taxon>Cytophagia</taxon>
        <taxon>Cytophagales</taxon>
        <taxon>Fulvivirgaceae</taxon>
        <taxon>Chryseolinea</taxon>
    </lineage>
</organism>
<evidence type="ECO:0000313" key="7">
    <source>
        <dbReference type="EMBL" id="MBL0744721.1"/>
    </source>
</evidence>
<keyword evidence="2" id="KW-1003">Cell membrane</keyword>
<feature type="transmembrane region" description="Helical" evidence="6">
    <location>
        <begin position="35"/>
        <end position="56"/>
    </location>
</feature>
<feature type="transmembrane region" description="Helical" evidence="6">
    <location>
        <begin position="122"/>
        <end position="143"/>
    </location>
</feature>
<dbReference type="Pfam" id="PF03706">
    <property type="entry name" value="LPG_synthase_TM"/>
    <property type="match status" value="1"/>
</dbReference>
<evidence type="ECO:0000256" key="5">
    <source>
        <dbReference type="ARBA" id="ARBA00023136"/>
    </source>
</evidence>
<dbReference type="PANTHER" id="PTHR40277:SF1">
    <property type="entry name" value="BLL5419 PROTEIN"/>
    <property type="match status" value="1"/>
</dbReference>
<dbReference type="PANTHER" id="PTHR40277">
    <property type="entry name" value="BLL5419 PROTEIN"/>
    <property type="match status" value="1"/>
</dbReference>
<accession>A0ABS1KZ26</accession>
<protein>
    <submittedName>
        <fullName evidence="7">Flippase-like domain-containing protein</fullName>
    </submittedName>
</protein>
<evidence type="ECO:0000256" key="2">
    <source>
        <dbReference type="ARBA" id="ARBA00022475"/>
    </source>
</evidence>
<keyword evidence="4 6" id="KW-1133">Transmembrane helix</keyword>
<evidence type="ECO:0000256" key="3">
    <source>
        <dbReference type="ARBA" id="ARBA00022692"/>
    </source>
</evidence>
<feature type="transmembrane region" description="Helical" evidence="6">
    <location>
        <begin position="255"/>
        <end position="277"/>
    </location>
</feature>
<keyword evidence="5 6" id="KW-0472">Membrane</keyword>
<name>A0ABS1KZ26_9BACT</name>
<dbReference type="InterPro" id="IPR022791">
    <property type="entry name" value="L-PG_synthase/AglD"/>
</dbReference>
<gene>
    <name evidence="7" type="ORF">JI741_26040</name>
</gene>
<keyword evidence="8" id="KW-1185">Reference proteome</keyword>
<evidence type="ECO:0000256" key="1">
    <source>
        <dbReference type="ARBA" id="ARBA00004651"/>
    </source>
</evidence>
<evidence type="ECO:0000256" key="6">
    <source>
        <dbReference type="SAM" id="Phobius"/>
    </source>
</evidence>
<feature type="transmembrane region" description="Helical" evidence="6">
    <location>
        <begin position="150"/>
        <end position="171"/>
    </location>
</feature>
<comment type="subcellular location">
    <subcellularLocation>
        <location evidence="1">Cell membrane</location>
        <topology evidence="1">Multi-pass membrane protein</topology>
    </subcellularLocation>
</comment>
<dbReference type="Proteomes" id="UP000613030">
    <property type="component" value="Unassembled WGS sequence"/>
</dbReference>
<dbReference type="EMBL" id="JAERRB010000012">
    <property type="protein sequence ID" value="MBL0744721.1"/>
    <property type="molecule type" value="Genomic_DNA"/>
</dbReference>
<evidence type="ECO:0000313" key="8">
    <source>
        <dbReference type="Proteomes" id="UP000613030"/>
    </source>
</evidence>
<proteinExistence type="predicted"/>